<dbReference type="EMBL" id="LIDN01000306">
    <property type="protein sequence ID" value="KRP32162.1"/>
    <property type="molecule type" value="Genomic_DNA"/>
</dbReference>
<reference evidence="2 3" key="1">
    <citation type="submission" date="2015-10" db="EMBL/GenBank/DDBJ databases">
        <title>Metagenome-Assembled Genomes uncover a global brackish microbiome.</title>
        <authorList>
            <person name="Hugerth L.W."/>
            <person name="Larsson J."/>
            <person name="Alneberg J."/>
            <person name="Lindh M.V."/>
            <person name="Legrand C."/>
            <person name="Pinhassi J."/>
            <person name="Andersson A.F."/>
        </authorList>
    </citation>
    <scope>NUCLEOTIDE SEQUENCE [LARGE SCALE GENOMIC DNA]</scope>
    <source>
        <strain evidence="2">BACL9 MAG-120924-bin69</strain>
    </source>
</reference>
<organism evidence="2 3">
    <name type="scientific">Verrucomicrobia subdivision 6 bacterium BACL9 MAG-120924-bin69</name>
    <dbReference type="NCBI Taxonomy" id="1655635"/>
    <lineage>
        <taxon>Bacteria</taxon>
        <taxon>Pseudomonadati</taxon>
        <taxon>Verrucomicrobiota</taxon>
        <taxon>Verrucomicrobiia</taxon>
        <taxon>Verrucomicrobiales</taxon>
        <taxon>Verrucomicrobia subdivision 6</taxon>
    </lineage>
</organism>
<dbReference type="InterPro" id="IPR010390">
    <property type="entry name" value="ABC-2_transporter-like"/>
</dbReference>
<gene>
    <name evidence="2" type="ORF">ABS33_07075</name>
</gene>
<protein>
    <submittedName>
        <fullName evidence="2">Uncharacterized protein</fullName>
    </submittedName>
</protein>
<keyword evidence="1" id="KW-0472">Membrane</keyword>
<sequence length="151" mass="17059">MWLIQLRYAATRELAFRANFFVWVIVELSWFVLQLAFVDVVYQHVDSIAGWSRPQMIVLVATNQLIQQIFTAFLMPGLVKLPELVRDGKLDFVLLKPAPPQFLISTSQLEIGPLANALIAMAVVVFACKSCRSPPLSPPSCFTVFSSWRVF</sequence>
<accession>A0A0R2X8B9</accession>
<dbReference type="PANTHER" id="PTHR36833:SF2">
    <property type="entry name" value="SLR0610 PROTEIN"/>
    <property type="match status" value="1"/>
</dbReference>
<feature type="transmembrane region" description="Helical" evidence="1">
    <location>
        <begin position="20"/>
        <end position="45"/>
    </location>
</feature>
<keyword evidence="1" id="KW-1133">Transmembrane helix</keyword>
<comment type="caution">
    <text evidence="2">The sequence shown here is derived from an EMBL/GenBank/DDBJ whole genome shotgun (WGS) entry which is preliminary data.</text>
</comment>
<name>A0A0R2X8B9_9BACT</name>
<dbReference type="AlphaFoldDB" id="A0A0R2X8B9"/>
<feature type="transmembrane region" description="Helical" evidence="1">
    <location>
        <begin position="57"/>
        <end position="79"/>
    </location>
</feature>
<evidence type="ECO:0000313" key="3">
    <source>
        <dbReference type="Proteomes" id="UP000051220"/>
    </source>
</evidence>
<evidence type="ECO:0000313" key="2">
    <source>
        <dbReference type="EMBL" id="KRP32162.1"/>
    </source>
</evidence>
<dbReference type="PANTHER" id="PTHR36833">
    <property type="entry name" value="SLR0610 PROTEIN-RELATED"/>
    <property type="match status" value="1"/>
</dbReference>
<dbReference type="Proteomes" id="UP000051220">
    <property type="component" value="Unassembled WGS sequence"/>
</dbReference>
<proteinExistence type="predicted"/>
<keyword evidence="1" id="KW-0812">Transmembrane</keyword>
<dbReference type="Pfam" id="PF06182">
    <property type="entry name" value="ABC2_membrane_6"/>
    <property type="match status" value="1"/>
</dbReference>
<evidence type="ECO:0000256" key="1">
    <source>
        <dbReference type="SAM" id="Phobius"/>
    </source>
</evidence>